<gene>
    <name evidence="1" type="ORF">GCM10007977_074270</name>
</gene>
<keyword evidence="2" id="KW-1185">Reference proteome</keyword>
<evidence type="ECO:0000313" key="2">
    <source>
        <dbReference type="Proteomes" id="UP000642070"/>
    </source>
</evidence>
<accession>A0A917U994</accession>
<evidence type="ECO:0000313" key="1">
    <source>
        <dbReference type="EMBL" id="GGM61919.1"/>
    </source>
</evidence>
<comment type="caution">
    <text evidence="1">The sequence shown here is derived from an EMBL/GenBank/DDBJ whole genome shotgun (WGS) entry which is preliminary data.</text>
</comment>
<reference evidence="1" key="1">
    <citation type="journal article" date="2014" name="Int. J. Syst. Evol. Microbiol.">
        <title>Complete genome sequence of Corynebacterium casei LMG S-19264T (=DSM 44701T), isolated from a smear-ripened cheese.</title>
        <authorList>
            <consortium name="US DOE Joint Genome Institute (JGI-PGF)"/>
            <person name="Walter F."/>
            <person name="Albersmeier A."/>
            <person name="Kalinowski J."/>
            <person name="Ruckert C."/>
        </authorList>
    </citation>
    <scope>NUCLEOTIDE SEQUENCE</scope>
    <source>
        <strain evidence="1">JCM 19831</strain>
    </source>
</reference>
<organism evidence="1 2">
    <name type="scientific">Dactylosporangium sucinum</name>
    <dbReference type="NCBI Taxonomy" id="1424081"/>
    <lineage>
        <taxon>Bacteria</taxon>
        <taxon>Bacillati</taxon>
        <taxon>Actinomycetota</taxon>
        <taxon>Actinomycetes</taxon>
        <taxon>Micromonosporales</taxon>
        <taxon>Micromonosporaceae</taxon>
        <taxon>Dactylosporangium</taxon>
    </lineage>
</organism>
<protein>
    <submittedName>
        <fullName evidence="1">Uncharacterized protein</fullName>
    </submittedName>
</protein>
<dbReference type="EMBL" id="BMPI01000046">
    <property type="protein sequence ID" value="GGM61919.1"/>
    <property type="molecule type" value="Genomic_DNA"/>
</dbReference>
<name>A0A917U994_9ACTN</name>
<proteinExistence type="predicted"/>
<dbReference type="Proteomes" id="UP000642070">
    <property type="component" value="Unassembled WGS sequence"/>
</dbReference>
<sequence>MAARPDRLSRPAIARLRASIDWVRLLSGRLGDPLTEISGDVYLAFTDRTKFAPAAIEGVSVQPVVRPGSPDTFECLEV</sequence>
<dbReference type="AlphaFoldDB" id="A0A917U994"/>
<reference evidence="1" key="2">
    <citation type="submission" date="2020-09" db="EMBL/GenBank/DDBJ databases">
        <authorList>
            <person name="Sun Q."/>
            <person name="Ohkuma M."/>
        </authorList>
    </citation>
    <scope>NUCLEOTIDE SEQUENCE</scope>
    <source>
        <strain evidence="1">JCM 19831</strain>
    </source>
</reference>